<keyword evidence="9" id="KW-1185">Reference proteome</keyword>
<dbReference type="InterPro" id="IPR002397">
    <property type="entry name" value="Cyt_P450_B"/>
</dbReference>
<evidence type="ECO:0000256" key="4">
    <source>
        <dbReference type="ARBA" id="ARBA00023002"/>
    </source>
</evidence>
<keyword evidence="4 7" id="KW-0560">Oxidoreductase</keyword>
<dbReference type="InterPro" id="IPR001128">
    <property type="entry name" value="Cyt_P450"/>
</dbReference>
<reference evidence="8 9" key="1">
    <citation type="submission" date="2020-08" db="EMBL/GenBank/DDBJ databases">
        <title>Sequencing the genomes of 1000 actinobacteria strains.</title>
        <authorList>
            <person name="Klenk H.-P."/>
        </authorList>
    </citation>
    <scope>NUCLEOTIDE SEQUENCE [LARGE SCALE GENOMIC DNA]</scope>
    <source>
        <strain evidence="8 9">DSM 43768</strain>
    </source>
</reference>
<dbReference type="GO" id="GO:0016705">
    <property type="term" value="F:oxidoreductase activity, acting on paired donors, with incorporation or reduction of molecular oxygen"/>
    <property type="evidence" value="ECO:0007669"/>
    <property type="project" value="InterPro"/>
</dbReference>
<dbReference type="Pfam" id="PF00067">
    <property type="entry name" value="p450"/>
    <property type="match status" value="2"/>
</dbReference>
<evidence type="ECO:0000256" key="1">
    <source>
        <dbReference type="ARBA" id="ARBA00010617"/>
    </source>
</evidence>
<evidence type="ECO:0000313" key="8">
    <source>
        <dbReference type="EMBL" id="MBB6545933.1"/>
    </source>
</evidence>
<dbReference type="GO" id="GO:0005506">
    <property type="term" value="F:iron ion binding"/>
    <property type="evidence" value="ECO:0007669"/>
    <property type="project" value="InterPro"/>
</dbReference>
<evidence type="ECO:0000313" key="9">
    <source>
        <dbReference type="Proteomes" id="UP000565579"/>
    </source>
</evidence>
<dbReference type="PROSITE" id="PS00086">
    <property type="entry name" value="CYTOCHROME_P450"/>
    <property type="match status" value="1"/>
</dbReference>
<dbReference type="EMBL" id="JACHMI010000001">
    <property type="protein sequence ID" value="MBB6545933.1"/>
    <property type="molecule type" value="Genomic_DNA"/>
</dbReference>
<dbReference type="PANTHER" id="PTHR46696">
    <property type="entry name" value="P450, PUTATIVE (EUROFUNG)-RELATED"/>
    <property type="match status" value="1"/>
</dbReference>
<dbReference type="Proteomes" id="UP000565579">
    <property type="component" value="Unassembled WGS sequence"/>
</dbReference>
<evidence type="ECO:0000256" key="6">
    <source>
        <dbReference type="ARBA" id="ARBA00023033"/>
    </source>
</evidence>
<evidence type="ECO:0000256" key="2">
    <source>
        <dbReference type="ARBA" id="ARBA00022617"/>
    </source>
</evidence>
<keyword evidence="2 7" id="KW-0349">Heme</keyword>
<proteinExistence type="inferred from homology"/>
<dbReference type="AlphaFoldDB" id="A0A7X0NM15"/>
<dbReference type="GO" id="GO:0020037">
    <property type="term" value="F:heme binding"/>
    <property type="evidence" value="ECO:0007669"/>
    <property type="project" value="InterPro"/>
</dbReference>
<dbReference type="PANTHER" id="PTHR46696:SF1">
    <property type="entry name" value="CYTOCHROME P450 YJIB-RELATED"/>
    <property type="match status" value="1"/>
</dbReference>
<evidence type="ECO:0000256" key="3">
    <source>
        <dbReference type="ARBA" id="ARBA00022723"/>
    </source>
</evidence>
<gene>
    <name evidence="8" type="ORF">HD593_000728</name>
</gene>
<dbReference type="InterPro" id="IPR017972">
    <property type="entry name" value="Cyt_P450_CS"/>
</dbReference>
<dbReference type="CDD" id="cd11029">
    <property type="entry name" value="CYP107-like"/>
    <property type="match status" value="1"/>
</dbReference>
<dbReference type="InterPro" id="IPR036396">
    <property type="entry name" value="Cyt_P450_sf"/>
</dbReference>
<dbReference type="PRINTS" id="PR00359">
    <property type="entry name" value="BP450"/>
</dbReference>
<keyword evidence="3 7" id="KW-0479">Metal-binding</keyword>
<dbReference type="Gene3D" id="1.10.630.10">
    <property type="entry name" value="Cytochrome P450"/>
    <property type="match status" value="1"/>
</dbReference>
<dbReference type="GO" id="GO:0004497">
    <property type="term" value="F:monooxygenase activity"/>
    <property type="evidence" value="ECO:0007669"/>
    <property type="project" value="UniProtKB-KW"/>
</dbReference>
<keyword evidence="6 7" id="KW-0503">Monooxygenase</keyword>
<dbReference type="SUPFAM" id="SSF48264">
    <property type="entry name" value="Cytochrome P450"/>
    <property type="match status" value="1"/>
</dbReference>
<dbReference type="RefSeq" id="WP_341850701.1">
    <property type="nucleotide sequence ID" value="NZ_BAAAXY010000274.1"/>
</dbReference>
<accession>A0A7X0NM15</accession>
<comment type="caution">
    <text evidence="8">The sequence shown here is derived from an EMBL/GenBank/DDBJ whole genome shotgun (WGS) entry which is preliminary data.</text>
</comment>
<dbReference type="PRINTS" id="PR00385">
    <property type="entry name" value="P450"/>
</dbReference>
<protein>
    <submittedName>
        <fullName evidence="8">Cytochrome P450</fullName>
    </submittedName>
</protein>
<dbReference type="FunFam" id="1.10.630.10:FF:000018">
    <property type="entry name" value="Cytochrome P450 monooxygenase"/>
    <property type="match status" value="1"/>
</dbReference>
<evidence type="ECO:0000256" key="5">
    <source>
        <dbReference type="ARBA" id="ARBA00023004"/>
    </source>
</evidence>
<name>A0A7X0NM15_9ACTN</name>
<keyword evidence="5 7" id="KW-0408">Iron</keyword>
<organism evidence="8 9">
    <name type="scientific">Nonomuraea rubra</name>
    <dbReference type="NCBI Taxonomy" id="46180"/>
    <lineage>
        <taxon>Bacteria</taxon>
        <taxon>Bacillati</taxon>
        <taxon>Actinomycetota</taxon>
        <taxon>Actinomycetes</taxon>
        <taxon>Streptosporangiales</taxon>
        <taxon>Streptosporangiaceae</taxon>
        <taxon>Nonomuraea</taxon>
    </lineage>
</organism>
<comment type="similarity">
    <text evidence="1 7">Belongs to the cytochrome P450 family.</text>
</comment>
<sequence length="408" mass="44523">MEPLQIPVPGERTSQTIRRFRDEGGPVVPIELPGKVHAWMVASYESVSEVLLNDGTLFSKNSRNCPAMHDGTIPPDWPLRQLVEGDHLLTKDGDDHRRLRGLINRAFTPARVAAMAPRIQEMTDGLLDGLAAEGEVVDLVRHFSEPLPIAVICELFGVPEEERYQLREWTNVLLFHTASPEQAAEAAQAMLGYLAAFIERRRAEPGDDLTTGLIQAQEDDGDRLSDNEMLWILWLVLVAGHETTVHLIANAVIALCAHPAQVPAADDQDSWAKVVEEALRSRNSVLNVMFRYPLEDVQVAGTKIPAGEPIVVALDGADTDPARYGADAARFDASREPDAHVGFGRGPHFCLGAPLARLEMRIALSALFGRYPGLRLAVGADEIAYTPSLITEGPMTLPVVLGPRNPGS</sequence>
<evidence type="ECO:0000256" key="7">
    <source>
        <dbReference type="RuleBase" id="RU000461"/>
    </source>
</evidence>